<dbReference type="HOGENOM" id="CLU_2450803_0_0_9"/>
<gene>
    <name evidence="2" type="ORF">LVISKB_2250</name>
</gene>
<dbReference type="InterPro" id="IPR002560">
    <property type="entry name" value="Transposase_DDE"/>
</dbReference>
<protein>
    <submittedName>
        <fullName evidence="2">Transposase</fullName>
    </submittedName>
</protein>
<dbReference type="EMBL" id="AP012167">
    <property type="protein sequence ID" value="BAN07885.1"/>
    <property type="molecule type" value="Genomic_DNA"/>
</dbReference>
<dbReference type="KEGG" id="lbk:LVISKB_2250"/>
<accession>M5AHI2</accession>
<dbReference type="Proteomes" id="UP000012042">
    <property type="component" value="Chromosome"/>
</dbReference>
<name>M5AHI2_LEVBR</name>
<evidence type="ECO:0000313" key="3">
    <source>
        <dbReference type="Proteomes" id="UP000012042"/>
    </source>
</evidence>
<dbReference type="AlphaFoldDB" id="M5AHI2"/>
<feature type="domain" description="Transposase IS204/IS1001/IS1096/IS1165 DDE" evidence="1">
    <location>
        <begin position="30"/>
        <end position="73"/>
    </location>
</feature>
<reference evidence="2 3" key="1">
    <citation type="journal article" date="2013" name="PLoS ONE">
        <title>Genomic Analysis by Deep Sequencing of the Probiotic Lactobacillus brevis KB290 Harboring Nine Plasmids Reveals Genomic Stability.</title>
        <authorList>
            <person name="Fukao M."/>
            <person name="Oshima K."/>
            <person name="Morita H."/>
            <person name="Toh H."/>
            <person name="Suda W."/>
            <person name="Kim S.W."/>
            <person name="Suzuki S."/>
            <person name="Yakabe T."/>
            <person name="Hattori M."/>
            <person name="Yajima N."/>
        </authorList>
    </citation>
    <scope>NUCLEOTIDE SEQUENCE [LARGE SCALE GENOMIC DNA]</scope>
    <source>
        <strain evidence="2 3">KB290</strain>
    </source>
</reference>
<dbReference type="Pfam" id="PF01610">
    <property type="entry name" value="DDE_Tnp_ISL3"/>
    <property type="match status" value="1"/>
</dbReference>
<dbReference type="PATRIC" id="fig|1001583.3.peg.2234"/>
<evidence type="ECO:0000259" key="1">
    <source>
        <dbReference type="Pfam" id="PF01610"/>
    </source>
</evidence>
<proteinExistence type="predicted"/>
<evidence type="ECO:0000313" key="2">
    <source>
        <dbReference type="EMBL" id="BAN07885.1"/>
    </source>
</evidence>
<sequence length="89" mass="10575">MDCVVTPLKTLMGFSVHLNVQFKFYNLPNKKLIQNMTSSTLSNGPIEGVNRKIKQIKRTAYGYRNWKNFVFRIQIEFKIRLKKRNPVRK</sequence>
<organism evidence="2 3">
    <name type="scientific">Levilactobacillus brevis KB290</name>
    <dbReference type="NCBI Taxonomy" id="1001583"/>
    <lineage>
        <taxon>Bacteria</taxon>
        <taxon>Bacillati</taxon>
        <taxon>Bacillota</taxon>
        <taxon>Bacilli</taxon>
        <taxon>Lactobacillales</taxon>
        <taxon>Lactobacillaceae</taxon>
        <taxon>Levilactobacillus</taxon>
    </lineage>
</organism>